<name>A0A7S4J5R0_9STRA</name>
<dbReference type="InterPro" id="IPR039777">
    <property type="entry name" value="IFRD"/>
</dbReference>
<comment type="similarity">
    <text evidence="1">Belongs to the IFRD family.</text>
</comment>
<dbReference type="InterPro" id="IPR016024">
    <property type="entry name" value="ARM-type_fold"/>
</dbReference>
<dbReference type="AlphaFoldDB" id="A0A7S4J5R0"/>
<evidence type="ECO:0000256" key="1">
    <source>
        <dbReference type="ARBA" id="ARBA00008828"/>
    </source>
</evidence>
<feature type="domain" description="Interferon-related developmental regulator N-terminal" evidence="3">
    <location>
        <begin position="63"/>
        <end position="375"/>
    </location>
</feature>
<dbReference type="PANTHER" id="PTHR12354:SF1">
    <property type="entry name" value="INTERFERON-RELATED DEVELOPMENTAL REGULATOR 1"/>
    <property type="match status" value="1"/>
</dbReference>
<dbReference type="SUPFAM" id="SSF48371">
    <property type="entry name" value="ARM repeat"/>
    <property type="match status" value="1"/>
</dbReference>
<evidence type="ECO:0000313" key="4">
    <source>
        <dbReference type="EMBL" id="CAE2252800.1"/>
    </source>
</evidence>
<gene>
    <name evidence="4" type="ORF">OAUR00152_LOCUS22229</name>
</gene>
<feature type="region of interest" description="Disordered" evidence="2">
    <location>
        <begin position="1"/>
        <end position="27"/>
    </location>
</feature>
<proteinExistence type="inferred from homology"/>
<dbReference type="PANTHER" id="PTHR12354">
    <property type="entry name" value="INTERFERON-RELATED DEVELOPMENTAL REGULATOR"/>
    <property type="match status" value="1"/>
</dbReference>
<feature type="compositionally biased region" description="Basic residues" evidence="2">
    <location>
        <begin position="1"/>
        <end position="13"/>
    </location>
</feature>
<dbReference type="Pfam" id="PF05004">
    <property type="entry name" value="IFRD"/>
    <property type="match status" value="1"/>
</dbReference>
<dbReference type="InterPro" id="IPR007701">
    <property type="entry name" value="Interferon-rel_develop_reg_N"/>
</dbReference>
<protein>
    <recommendedName>
        <fullName evidence="3">Interferon-related developmental regulator N-terminal domain-containing protein</fullName>
    </recommendedName>
</protein>
<sequence length="486" mass="53236">MPKKPRSQRRKKGTCLSADVDGDRENGDVDVLSEDHTVADSVSVQSFVDDFETGDEVDFDSASDEASASRAAISAAARQTNLGDALSLASTIPTEKRSAKREQHLRKLFKAITQYATGEQGRESVYAKLDDIVIPACFAGLRGGIASPAEQYAACRVLEATSIIIGGDMDDYCEAIDDQLRKTIKATGRASMVRGAALRALCMAHFICGTDMSATNSVLDLCEAVCAAKYRGEEVNPTLRAIALDSWALLSTTVADAYIAGDELGGVDDSGRGIIILPILQECLNHTSVELRSAGGECVALIHEARLNLGINDDEGENATERRYRRGSWDGTEWEVLMDEVKQRVAELSVESGHHMSKKAKKEQRATFREFMATIVDDESPSEIVSFRGGQLTLKSWREIIQLNFIRHCLQSGFQIQLMTNPTLHAIFGADGNLLSTIENMSQLEKRLTMSKTSQAAKAADVDLTRRRRNRTNMKNHFLTADGDDF</sequence>
<reference evidence="4" key="1">
    <citation type="submission" date="2021-01" db="EMBL/GenBank/DDBJ databases">
        <authorList>
            <person name="Corre E."/>
            <person name="Pelletier E."/>
            <person name="Niang G."/>
            <person name="Scheremetjew M."/>
            <person name="Finn R."/>
            <person name="Kale V."/>
            <person name="Holt S."/>
            <person name="Cochrane G."/>
            <person name="Meng A."/>
            <person name="Brown T."/>
            <person name="Cohen L."/>
        </authorList>
    </citation>
    <scope>NUCLEOTIDE SEQUENCE</scope>
    <source>
        <strain evidence="4">Isolate 1302-5</strain>
    </source>
</reference>
<evidence type="ECO:0000256" key="2">
    <source>
        <dbReference type="SAM" id="MobiDB-lite"/>
    </source>
</evidence>
<accession>A0A7S4J5R0</accession>
<dbReference type="EMBL" id="HBKQ01032530">
    <property type="protein sequence ID" value="CAE2252800.1"/>
    <property type="molecule type" value="Transcribed_RNA"/>
</dbReference>
<organism evidence="4">
    <name type="scientific">Odontella aurita</name>
    <dbReference type="NCBI Taxonomy" id="265563"/>
    <lineage>
        <taxon>Eukaryota</taxon>
        <taxon>Sar</taxon>
        <taxon>Stramenopiles</taxon>
        <taxon>Ochrophyta</taxon>
        <taxon>Bacillariophyta</taxon>
        <taxon>Mediophyceae</taxon>
        <taxon>Biddulphiophycidae</taxon>
        <taxon>Eupodiscales</taxon>
        <taxon>Odontellaceae</taxon>
        <taxon>Odontella</taxon>
    </lineage>
</organism>
<evidence type="ECO:0000259" key="3">
    <source>
        <dbReference type="Pfam" id="PF05004"/>
    </source>
</evidence>